<evidence type="ECO:0000256" key="4">
    <source>
        <dbReference type="ARBA" id="ARBA00023239"/>
    </source>
</evidence>
<comment type="similarity">
    <text evidence="1">Belongs to the Gfa family.</text>
</comment>
<dbReference type="Proteomes" id="UP001161406">
    <property type="component" value="Unassembled WGS sequence"/>
</dbReference>
<dbReference type="InterPro" id="IPR006913">
    <property type="entry name" value="CENP-V/GFA"/>
</dbReference>
<accession>A0ABQ5UCI1</accession>
<evidence type="ECO:0000256" key="1">
    <source>
        <dbReference type="ARBA" id="ARBA00005495"/>
    </source>
</evidence>
<keyword evidence="3" id="KW-0862">Zinc</keyword>
<dbReference type="PANTHER" id="PTHR33337:SF40">
    <property type="entry name" value="CENP-V_GFA DOMAIN-CONTAINING PROTEIN-RELATED"/>
    <property type="match status" value="1"/>
</dbReference>
<dbReference type="PANTHER" id="PTHR33337">
    <property type="entry name" value="GFA DOMAIN-CONTAINING PROTEIN"/>
    <property type="match status" value="1"/>
</dbReference>
<dbReference type="SUPFAM" id="SSF51316">
    <property type="entry name" value="Mss4-like"/>
    <property type="match status" value="1"/>
</dbReference>
<evidence type="ECO:0000256" key="2">
    <source>
        <dbReference type="ARBA" id="ARBA00022723"/>
    </source>
</evidence>
<feature type="domain" description="CENP-V/GFA" evidence="5">
    <location>
        <begin position="11"/>
        <end position="129"/>
    </location>
</feature>
<gene>
    <name evidence="6" type="ORF">GCM10007913_09740</name>
</gene>
<reference evidence="6" key="1">
    <citation type="journal article" date="2014" name="Int. J. Syst. Evol. Microbiol.">
        <title>Complete genome of a new Firmicutes species belonging to the dominant human colonic microbiota ('Ruminococcus bicirculans') reveals two chromosomes and a selective capacity to utilize plant glucans.</title>
        <authorList>
            <consortium name="NISC Comparative Sequencing Program"/>
            <person name="Wegmann U."/>
            <person name="Louis P."/>
            <person name="Goesmann A."/>
            <person name="Henrissat B."/>
            <person name="Duncan S.H."/>
            <person name="Flint H.J."/>
        </authorList>
    </citation>
    <scope>NUCLEOTIDE SEQUENCE</scope>
    <source>
        <strain evidence="6">NBRC 103855</strain>
    </source>
</reference>
<dbReference type="Pfam" id="PF04828">
    <property type="entry name" value="GFA"/>
    <property type="match status" value="1"/>
</dbReference>
<dbReference type="Gene3D" id="3.90.1590.10">
    <property type="entry name" value="glutathione-dependent formaldehyde- activating enzyme (gfa)"/>
    <property type="match status" value="1"/>
</dbReference>
<organism evidence="6 7">
    <name type="scientific">Devosia yakushimensis</name>
    <dbReference type="NCBI Taxonomy" id="470028"/>
    <lineage>
        <taxon>Bacteria</taxon>
        <taxon>Pseudomonadati</taxon>
        <taxon>Pseudomonadota</taxon>
        <taxon>Alphaproteobacteria</taxon>
        <taxon>Hyphomicrobiales</taxon>
        <taxon>Devosiaceae</taxon>
        <taxon>Devosia</taxon>
    </lineage>
</organism>
<keyword evidence="2" id="KW-0479">Metal-binding</keyword>
<evidence type="ECO:0000313" key="7">
    <source>
        <dbReference type="Proteomes" id="UP001161406"/>
    </source>
</evidence>
<name>A0ABQ5UCI1_9HYPH</name>
<dbReference type="InterPro" id="IPR011057">
    <property type="entry name" value="Mss4-like_sf"/>
</dbReference>
<reference evidence="6" key="2">
    <citation type="submission" date="2023-01" db="EMBL/GenBank/DDBJ databases">
        <title>Draft genome sequence of Devosia yakushimensis strain NBRC 103855.</title>
        <authorList>
            <person name="Sun Q."/>
            <person name="Mori K."/>
        </authorList>
    </citation>
    <scope>NUCLEOTIDE SEQUENCE</scope>
    <source>
        <strain evidence="6">NBRC 103855</strain>
    </source>
</reference>
<comment type="caution">
    <text evidence="6">The sequence shown here is derived from an EMBL/GenBank/DDBJ whole genome shotgun (WGS) entry which is preliminary data.</text>
</comment>
<keyword evidence="4" id="KW-0456">Lyase</keyword>
<sequence length="146" mass="15909">MSKSEHPMVDVTAACACGAVAMSVRGRIMAMLMCSCLDCQRATGTGHSSVALVPGSSLTITGPTSSFQRPADSGAVFTRHFCPTCGTPLHGQSSRAPDLRMIPIGFFAGQNDWFDPNQLIFARSRQAWDLVADHLPRYQTYREQER</sequence>
<evidence type="ECO:0000313" key="6">
    <source>
        <dbReference type="EMBL" id="GLQ09042.1"/>
    </source>
</evidence>
<dbReference type="RefSeq" id="WP_284388482.1">
    <property type="nucleotide sequence ID" value="NZ_BSNG01000001.1"/>
</dbReference>
<evidence type="ECO:0000259" key="5">
    <source>
        <dbReference type="PROSITE" id="PS51891"/>
    </source>
</evidence>
<proteinExistence type="inferred from homology"/>
<keyword evidence="7" id="KW-1185">Reference proteome</keyword>
<dbReference type="PROSITE" id="PS51891">
    <property type="entry name" value="CENP_V_GFA"/>
    <property type="match status" value="1"/>
</dbReference>
<evidence type="ECO:0000256" key="3">
    <source>
        <dbReference type="ARBA" id="ARBA00022833"/>
    </source>
</evidence>
<dbReference type="EMBL" id="BSNG01000001">
    <property type="protein sequence ID" value="GLQ09042.1"/>
    <property type="molecule type" value="Genomic_DNA"/>
</dbReference>
<protein>
    <recommendedName>
        <fullName evidence="5">CENP-V/GFA domain-containing protein</fullName>
    </recommendedName>
</protein>